<evidence type="ECO:0000256" key="3">
    <source>
        <dbReference type="ARBA" id="ARBA00022729"/>
    </source>
</evidence>
<evidence type="ECO:0000256" key="5">
    <source>
        <dbReference type="SAM" id="SignalP"/>
    </source>
</evidence>
<dbReference type="RefSeq" id="WP_261414182.1">
    <property type="nucleotide sequence ID" value="NZ_CAMKID010000004.1"/>
</dbReference>
<dbReference type="SUPFAM" id="SSF49401">
    <property type="entry name" value="Bacterial adhesins"/>
    <property type="match status" value="1"/>
</dbReference>
<evidence type="ECO:0000256" key="1">
    <source>
        <dbReference type="ARBA" id="ARBA00004561"/>
    </source>
</evidence>
<keyword evidence="8" id="KW-1185">Reference proteome</keyword>
<evidence type="ECO:0000259" key="6">
    <source>
        <dbReference type="Pfam" id="PF00419"/>
    </source>
</evidence>
<keyword evidence="3 5" id="KW-0732">Signal</keyword>
<evidence type="ECO:0000256" key="2">
    <source>
        <dbReference type="ARBA" id="ARBA00006671"/>
    </source>
</evidence>
<sequence>MKKSFLVLMMAGSVMAGANMAHAADGTVKFTGNIIADACTVDTASKDQTVVLGDVSTKAFAAAGDKASPTKFKIKLTSCPASLTSVLVKFDGVSDSANTNLLKLDSAQTATAVGIEIADSNGVPIPLHTASPTYPIAADHTADLTFIGRYVATAAAVGAGTANGTSQFTINYQ</sequence>
<dbReference type="PANTHER" id="PTHR33420:SF3">
    <property type="entry name" value="FIMBRIAL SUBUNIT ELFA"/>
    <property type="match status" value="1"/>
</dbReference>
<keyword evidence="4" id="KW-0281">Fimbrium</keyword>
<accession>A0ABV3UIL0</accession>
<comment type="subcellular location">
    <subcellularLocation>
        <location evidence="1">Fimbrium</location>
    </subcellularLocation>
</comment>
<dbReference type="InterPro" id="IPR008966">
    <property type="entry name" value="Adhesion_dom_sf"/>
</dbReference>
<organism evidence="7 8">
    <name type="scientific">Serratia quinivorans</name>
    <dbReference type="NCBI Taxonomy" id="137545"/>
    <lineage>
        <taxon>Bacteria</taxon>
        <taxon>Pseudomonadati</taxon>
        <taxon>Pseudomonadota</taxon>
        <taxon>Gammaproteobacteria</taxon>
        <taxon>Enterobacterales</taxon>
        <taxon>Yersiniaceae</taxon>
        <taxon>Serratia</taxon>
    </lineage>
</organism>
<dbReference type="InterPro" id="IPR000259">
    <property type="entry name" value="Adhesion_dom_fimbrial"/>
</dbReference>
<dbReference type="InterPro" id="IPR050263">
    <property type="entry name" value="Bact_Fimbrial_Adh_Pro"/>
</dbReference>
<feature type="domain" description="Fimbrial-type adhesion" evidence="6">
    <location>
        <begin position="29"/>
        <end position="173"/>
    </location>
</feature>
<comment type="caution">
    <text evidence="7">The sequence shown here is derived from an EMBL/GenBank/DDBJ whole genome shotgun (WGS) entry which is preliminary data.</text>
</comment>
<feature type="chain" id="PRO_5046083011" evidence="5">
    <location>
        <begin position="24"/>
        <end position="173"/>
    </location>
</feature>
<evidence type="ECO:0000313" key="7">
    <source>
        <dbReference type="EMBL" id="MEX3173431.1"/>
    </source>
</evidence>
<name>A0ABV3UIL0_9GAMM</name>
<proteinExistence type="inferred from homology"/>
<reference evidence="7 8" key="1">
    <citation type="submission" date="2024-07" db="EMBL/GenBank/DDBJ databases">
        <title>Genomes of novel Serratia strains from suburban soil.</title>
        <authorList>
            <person name="Markert E.X."/>
            <person name="Severe K."/>
            <person name="Severe L."/>
            <person name="Twing K.I."/>
            <person name="Ward L.M."/>
        </authorList>
    </citation>
    <scope>NUCLEOTIDE SEQUENCE [LARGE SCALE GENOMIC DNA]</scope>
    <source>
        <strain evidence="7 8">3C-UT</strain>
    </source>
</reference>
<comment type="similarity">
    <text evidence="2">Belongs to the fimbrial protein family.</text>
</comment>
<gene>
    <name evidence="7" type="ORF">AB4M04_15240</name>
</gene>
<dbReference type="EMBL" id="JBFQXQ010000001">
    <property type="protein sequence ID" value="MEX3173431.1"/>
    <property type="molecule type" value="Genomic_DNA"/>
</dbReference>
<dbReference type="PANTHER" id="PTHR33420">
    <property type="entry name" value="FIMBRIAL SUBUNIT ELFA-RELATED"/>
    <property type="match status" value="1"/>
</dbReference>
<dbReference type="InterPro" id="IPR036937">
    <property type="entry name" value="Adhesion_dom_fimbrial_sf"/>
</dbReference>
<protein>
    <submittedName>
        <fullName evidence="7">Fimbrial protein</fullName>
    </submittedName>
</protein>
<dbReference type="Proteomes" id="UP001558101">
    <property type="component" value="Unassembled WGS sequence"/>
</dbReference>
<dbReference type="Gene3D" id="2.60.40.1090">
    <property type="entry name" value="Fimbrial-type adhesion domain"/>
    <property type="match status" value="1"/>
</dbReference>
<evidence type="ECO:0000256" key="4">
    <source>
        <dbReference type="ARBA" id="ARBA00023263"/>
    </source>
</evidence>
<dbReference type="Pfam" id="PF00419">
    <property type="entry name" value="Fimbrial"/>
    <property type="match status" value="1"/>
</dbReference>
<evidence type="ECO:0000313" key="8">
    <source>
        <dbReference type="Proteomes" id="UP001558101"/>
    </source>
</evidence>
<feature type="signal peptide" evidence="5">
    <location>
        <begin position="1"/>
        <end position="23"/>
    </location>
</feature>